<proteinExistence type="predicted"/>
<dbReference type="InterPro" id="IPR027417">
    <property type="entry name" value="P-loop_NTPase"/>
</dbReference>
<dbReference type="SMART" id="SM00382">
    <property type="entry name" value="AAA"/>
    <property type="match status" value="1"/>
</dbReference>
<keyword evidence="2" id="KW-0677">Repeat</keyword>
<evidence type="ECO:0000259" key="5">
    <source>
        <dbReference type="PROSITE" id="PS50104"/>
    </source>
</evidence>
<dbReference type="FunFam" id="3.40.50.10140:FF:000007">
    <property type="entry name" value="Disease resistance protein (TIR-NBS-LRR class)"/>
    <property type="match status" value="1"/>
</dbReference>
<evidence type="ECO:0000256" key="1">
    <source>
        <dbReference type="ARBA" id="ARBA00022614"/>
    </source>
</evidence>
<dbReference type="OMA" id="LECKRIG"/>
<dbReference type="InterPro" id="IPR002182">
    <property type="entry name" value="NB-ARC"/>
</dbReference>
<dbReference type="PANTHER" id="PTHR11017">
    <property type="entry name" value="LEUCINE-RICH REPEAT-CONTAINING PROTEIN"/>
    <property type="match status" value="1"/>
</dbReference>
<organism evidence="6 7">
    <name type="scientific">Quercus lobata</name>
    <name type="common">Valley oak</name>
    <dbReference type="NCBI Taxonomy" id="97700"/>
    <lineage>
        <taxon>Eukaryota</taxon>
        <taxon>Viridiplantae</taxon>
        <taxon>Streptophyta</taxon>
        <taxon>Embryophyta</taxon>
        <taxon>Tracheophyta</taxon>
        <taxon>Spermatophyta</taxon>
        <taxon>Magnoliopsida</taxon>
        <taxon>eudicotyledons</taxon>
        <taxon>Gunneridae</taxon>
        <taxon>Pentapetalae</taxon>
        <taxon>rosids</taxon>
        <taxon>fabids</taxon>
        <taxon>Fagales</taxon>
        <taxon>Fagaceae</taxon>
        <taxon>Quercus</taxon>
    </lineage>
</organism>
<evidence type="ECO:0000256" key="4">
    <source>
        <dbReference type="ARBA" id="ARBA00023027"/>
    </source>
</evidence>
<accession>A0A7N2MV84</accession>
<dbReference type="AlphaFoldDB" id="A0A7N2MV84"/>
<dbReference type="InParanoid" id="A0A7N2MV84"/>
<dbReference type="PRINTS" id="PR00364">
    <property type="entry name" value="DISEASERSIST"/>
</dbReference>
<dbReference type="SMART" id="SM00255">
    <property type="entry name" value="TIR"/>
    <property type="match status" value="1"/>
</dbReference>
<dbReference type="InterPro" id="IPR003593">
    <property type="entry name" value="AAA+_ATPase"/>
</dbReference>
<protein>
    <recommendedName>
        <fullName evidence="5">TIR domain-containing protein</fullName>
    </recommendedName>
</protein>
<dbReference type="PANTHER" id="PTHR11017:SF568">
    <property type="entry name" value="ADP-RIBOSYL CYCLASE_CYCLIC ADP-RIBOSE HYDROLASE"/>
    <property type="match status" value="1"/>
</dbReference>
<evidence type="ECO:0000313" key="6">
    <source>
        <dbReference type="EnsemblPlants" id="QL11p001908:mrna"/>
    </source>
</evidence>
<dbReference type="Proteomes" id="UP000594261">
    <property type="component" value="Chromosome 11"/>
</dbReference>
<evidence type="ECO:0000313" key="7">
    <source>
        <dbReference type="Proteomes" id="UP000594261"/>
    </source>
</evidence>
<dbReference type="Pfam" id="PF00931">
    <property type="entry name" value="NB-ARC"/>
    <property type="match status" value="1"/>
</dbReference>
<keyword evidence="1" id="KW-0433">Leucine-rich repeat</keyword>
<dbReference type="InterPro" id="IPR044974">
    <property type="entry name" value="Disease_R_plants"/>
</dbReference>
<reference evidence="6 7" key="1">
    <citation type="journal article" date="2016" name="G3 (Bethesda)">
        <title>First Draft Assembly and Annotation of the Genome of a California Endemic Oak Quercus lobata Nee (Fagaceae).</title>
        <authorList>
            <person name="Sork V.L."/>
            <person name="Fitz-Gibbon S.T."/>
            <person name="Puiu D."/>
            <person name="Crepeau M."/>
            <person name="Gugger P.F."/>
            <person name="Sherman R."/>
            <person name="Stevens K."/>
            <person name="Langley C.H."/>
            <person name="Pellegrini M."/>
            <person name="Salzberg S.L."/>
        </authorList>
    </citation>
    <scope>NUCLEOTIDE SEQUENCE [LARGE SCALE GENOMIC DNA]</scope>
    <source>
        <strain evidence="6 7">cv. SW786</strain>
    </source>
</reference>
<dbReference type="InterPro" id="IPR035897">
    <property type="entry name" value="Toll_tir_struct_dom_sf"/>
</dbReference>
<dbReference type="Gramene" id="QL11p001908:mrna">
    <property type="protein sequence ID" value="QL11p001908:mrna"/>
    <property type="gene ID" value="QL11p001908"/>
</dbReference>
<dbReference type="Gene3D" id="1.10.8.430">
    <property type="entry name" value="Helical domain of apoptotic protease-activating factors"/>
    <property type="match status" value="1"/>
</dbReference>
<keyword evidence="7" id="KW-1185">Reference proteome</keyword>
<dbReference type="InterPro" id="IPR042197">
    <property type="entry name" value="Apaf_helical"/>
</dbReference>
<evidence type="ECO:0000256" key="3">
    <source>
        <dbReference type="ARBA" id="ARBA00022821"/>
    </source>
</evidence>
<feature type="domain" description="TIR" evidence="5">
    <location>
        <begin position="19"/>
        <end position="185"/>
    </location>
</feature>
<dbReference type="GO" id="GO:0007165">
    <property type="term" value="P:signal transduction"/>
    <property type="evidence" value="ECO:0007669"/>
    <property type="project" value="InterPro"/>
</dbReference>
<dbReference type="InterPro" id="IPR036390">
    <property type="entry name" value="WH_DNA-bd_sf"/>
</dbReference>
<dbReference type="SUPFAM" id="SSF52200">
    <property type="entry name" value="Toll/Interleukin receptor TIR domain"/>
    <property type="match status" value="1"/>
</dbReference>
<dbReference type="Gene3D" id="3.40.50.10140">
    <property type="entry name" value="Toll/interleukin-1 receptor homology (TIR) domain"/>
    <property type="match status" value="1"/>
</dbReference>
<dbReference type="Pfam" id="PF01582">
    <property type="entry name" value="TIR"/>
    <property type="match status" value="1"/>
</dbReference>
<keyword evidence="3" id="KW-0611">Plant defense</keyword>
<dbReference type="GO" id="GO:0043531">
    <property type="term" value="F:ADP binding"/>
    <property type="evidence" value="ECO:0007669"/>
    <property type="project" value="InterPro"/>
</dbReference>
<name>A0A7N2MV84_QUELO</name>
<dbReference type="InterPro" id="IPR058192">
    <property type="entry name" value="WHD_ROQ1-like"/>
</dbReference>
<sequence length="968" mass="109863">MATFPIVEGDSFSSSTQKWDYDVFLSFRGEDTRHGFTGHLYQALCDKGFKTFIDNEDLQRGEEISAELIKAIKSSMISIIIFSQNYSFSTWCLEELTKILECKRIGQKVYPVFYKVDPSEVRKQEGSFGLALTTHEKKFENNIEKVLRWRAALCEAASLSGWHCEDGFPEYQFIQGIIREVSSTKPNRTKLFVAKYPTGVDSRAKAVENLLDIKSNDFRVVGIHGLGGIGKTTIAKAVYNRVSNLFDGSSFLMNVKENSGTDCSIIKLQEQLLFEILGSQEFKVHNTSKGINMIKERLSSKKILLILDDVDKLGQVENFLGKCDWLANGSRVIITTRDRHLLTTLEIDPLFYEVVQLDRHEAFQLFSMYTFKKDKPEADYLQLTNQFICYTNGLPLALEIIGSDLRGRNIHQWKSELEKYKNIPNKEIQNILKVSFEGLDKNEKDIFLDIACFFKGFLKNYVVDILAACNLYPDSGIPNLIDKSLIRVGSGKLWMHDLIQQMGREIVQQESNELGKRTRLWCYDDALEVLTENTGSNKIRGIMLCSHKPTKVTLAANAFKRMRNLKFLIVHNVHICNELQYLPNGLRLLQLYIYPFPLPSNFCPQKLVTLEVPRSCIRLEKLFKPYGESCLPQQIPYDFENYEVILPGSEIPKWFNHQSVGNYISFWFGRYFPKILCCVVFEPDLYEVLWCFKVQVSLKLNGILWKKSSTSEIHRSTGINCNHIWFFTVFDYAEVDLEYLNLFDRNCAEVEFDWNAFEGISPILSCGIHVECICPLVQKLSTDTLPPTSIPAFPICSISNTITPSPHLLNSNSMETTYNDFDSPLEGSHDDECDLSLSLCTSSMGRNYLPTQPQVTGPVDTSHISLLRLGLPVLGIGSNVSEGFHLGSSSMGHNFVSDDDSDFNCTATTKALRPHFFAKITLGSARFGNCSTVSEGFHLGSSSMAHNFVGDDDSDFNLYSPSKKMRKS</sequence>
<dbReference type="EMBL" id="LRBV02000011">
    <property type="status" value="NOT_ANNOTATED_CDS"/>
    <property type="molecule type" value="Genomic_DNA"/>
</dbReference>
<dbReference type="SUPFAM" id="SSF46785">
    <property type="entry name" value="Winged helix' DNA-binding domain"/>
    <property type="match status" value="1"/>
</dbReference>
<dbReference type="PROSITE" id="PS50104">
    <property type="entry name" value="TIR"/>
    <property type="match status" value="1"/>
</dbReference>
<dbReference type="InterPro" id="IPR000157">
    <property type="entry name" value="TIR_dom"/>
</dbReference>
<evidence type="ECO:0000256" key="2">
    <source>
        <dbReference type="ARBA" id="ARBA00022737"/>
    </source>
</evidence>
<reference evidence="6" key="2">
    <citation type="submission" date="2021-01" db="UniProtKB">
        <authorList>
            <consortium name="EnsemblPlants"/>
        </authorList>
    </citation>
    <scope>IDENTIFICATION</scope>
</reference>
<dbReference type="GO" id="GO:0006952">
    <property type="term" value="P:defense response"/>
    <property type="evidence" value="ECO:0007669"/>
    <property type="project" value="UniProtKB-KW"/>
</dbReference>
<dbReference type="EnsemblPlants" id="QL11p001908:mrna">
    <property type="protein sequence ID" value="QL11p001908:mrna"/>
    <property type="gene ID" value="QL11p001908"/>
</dbReference>
<dbReference type="SUPFAM" id="SSF52540">
    <property type="entry name" value="P-loop containing nucleoside triphosphate hydrolases"/>
    <property type="match status" value="1"/>
</dbReference>
<keyword evidence="4" id="KW-0520">NAD</keyword>
<dbReference type="Gene3D" id="3.40.50.300">
    <property type="entry name" value="P-loop containing nucleotide triphosphate hydrolases"/>
    <property type="match status" value="1"/>
</dbReference>
<dbReference type="Pfam" id="PF23282">
    <property type="entry name" value="WHD_ROQ1"/>
    <property type="match status" value="1"/>
</dbReference>